<dbReference type="PROSITE" id="PS00076">
    <property type="entry name" value="PYRIDINE_REDOX_1"/>
    <property type="match status" value="1"/>
</dbReference>
<feature type="domain" description="FAD/NAD(P)-binding" evidence="12">
    <location>
        <begin position="20"/>
        <end position="339"/>
    </location>
</feature>
<dbReference type="PANTHER" id="PTHR43014">
    <property type="entry name" value="MERCURIC REDUCTASE"/>
    <property type="match status" value="1"/>
</dbReference>
<dbReference type="GO" id="GO:0016491">
    <property type="term" value="F:oxidoreductase activity"/>
    <property type="evidence" value="ECO:0007669"/>
    <property type="project" value="UniProtKB-KW"/>
</dbReference>
<evidence type="ECO:0000256" key="9">
    <source>
        <dbReference type="RuleBase" id="RU003691"/>
    </source>
</evidence>
<dbReference type="InterPro" id="IPR012999">
    <property type="entry name" value="Pyr_OxRdtase_I_AS"/>
</dbReference>
<dbReference type="InterPro" id="IPR004099">
    <property type="entry name" value="Pyr_nucl-diS_OxRdtase_dimer"/>
</dbReference>
<dbReference type="InterPro" id="IPR001100">
    <property type="entry name" value="Pyr_nuc-diS_OxRdtase"/>
</dbReference>
<keyword evidence="14" id="KW-1185">Reference proteome</keyword>
<feature type="domain" description="Pyridine nucleotide-disulphide oxidoreductase dimerisation" evidence="11">
    <location>
        <begin position="361"/>
        <end position="469"/>
    </location>
</feature>
<dbReference type="SUPFAM" id="SSF55424">
    <property type="entry name" value="FAD/NAD-linked reductases, dimerisation (C-terminal) domain"/>
    <property type="match status" value="1"/>
</dbReference>
<dbReference type="PIRSF" id="PIRSF000350">
    <property type="entry name" value="Mercury_reductase_MerA"/>
    <property type="match status" value="1"/>
</dbReference>
<comment type="caution">
    <text evidence="13">The sequence shown here is derived from an EMBL/GenBank/DDBJ whole genome shotgun (WGS) entry which is preliminary data.</text>
</comment>
<evidence type="ECO:0000256" key="3">
    <source>
        <dbReference type="ARBA" id="ARBA00022630"/>
    </source>
</evidence>
<dbReference type="Pfam" id="PF07992">
    <property type="entry name" value="Pyr_redox_2"/>
    <property type="match status" value="1"/>
</dbReference>
<dbReference type="PRINTS" id="PR00368">
    <property type="entry name" value="FADPNR"/>
</dbReference>
<dbReference type="Gene3D" id="3.30.390.30">
    <property type="match status" value="1"/>
</dbReference>
<keyword evidence="7" id="KW-1015">Disulfide bond</keyword>
<keyword evidence="10" id="KW-0472">Membrane</keyword>
<evidence type="ECO:0000256" key="5">
    <source>
        <dbReference type="ARBA" id="ARBA00022857"/>
    </source>
</evidence>
<keyword evidence="10" id="KW-1133">Transmembrane helix</keyword>
<dbReference type="SUPFAM" id="SSF51905">
    <property type="entry name" value="FAD/NAD(P)-binding domain"/>
    <property type="match status" value="1"/>
</dbReference>
<evidence type="ECO:0000256" key="7">
    <source>
        <dbReference type="ARBA" id="ARBA00023157"/>
    </source>
</evidence>
<keyword evidence="8 9" id="KW-0676">Redox-active center</keyword>
<reference evidence="14" key="1">
    <citation type="journal article" date="2019" name="Int. J. Syst. Evol. Microbiol.">
        <title>The Global Catalogue of Microorganisms (GCM) 10K type strain sequencing project: providing services to taxonomists for standard genome sequencing and annotation.</title>
        <authorList>
            <consortium name="The Broad Institute Genomics Platform"/>
            <consortium name="The Broad Institute Genome Sequencing Center for Infectious Disease"/>
            <person name="Wu L."/>
            <person name="Ma J."/>
        </authorList>
    </citation>
    <scope>NUCLEOTIDE SEQUENCE [LARGE SCALE GENOMIC DNA]</scope>
    <source>
        <strain evidence="14">CGMCC 1.13718</strain>
    </source>
</reference>
<accession>A0ABW1YI60</accession>
<keyword evidence="3 9" id="KW-0285">Flavoprotein</keyword>
<dbReference type="PANTHER" id="PTHR43014:SF2">
    <property type="entry name" value="MERCURIC REDUCTASE"/>
    <property type="match status" value="1"/>
</dbReference>
<dbReference type="InterPro" id="IPR023753">
    <property type="entry name" value="FAD/NAD-binding_dom"/>
</dbReference>
<keyword evidence="10" id="KW-0812">Transmembrane</keyword>
<feature type="transmembrane region" description="Helical" evidence="10">
    <location>
        <begin position="21"/>
        <end position="40"/>
    </location>
</feature>
<comment type="cofactor">
    <cofactor evidence="1">
        <name>FAD</name>
        <dbReference type="ChEBI" id="CHEBI:57692"/>
    </cofactor>
</comment>
<evidence type="ECO:0000256" key="10">
    <source>
        <dbReference type="SAM" id="Phobius"/>
    </source>
</evidence>
<name>A0ABW1YI60_9GAMM</name>
<keyword evidence="5" id="KW-0521">NADP</keyword>
<evidence type="ECO:0000256" key="8">
    <source>
        <dbReference type="ARBA" id="ARBA00023284"/>
    </source>
</evidence>
<proteinExistence type="inferred from homology"/>
<evidence type="ECO:0000256" key="1">
    <source>
        <dbReference type="ARBA" id="ARBA00001974"/>
    </source>
</evidence>
<evidence type="ECO:0000256" key="6">
    <source>
        <dbReference type="ARBA" id="ARBA00023002"/>
    </source>
</evidence>
<protein>
    <submittedName>
        <fullName evidence="13">Dihydrolipoyl dehydrogenase family protein</fullName>
        <ecNumber evidence="13">1.-.-.-</ecNumber>
    </submittedName>
</protein>
<evidence type="ECO:0000256" key="2">
    <source>
        <dbReference type="ARBA" id="ARBA00007532"/>
    </source>
</evidence>
<organism evidence="13 14">
    <name type="scientific">Microbulbifer taiwanensis</name>
    <dbReference type="NCBI Taxonomy" id="986746"/>
    <lineage>
        <taxon>Bacteria</taxon>
        <taxon>Pseudomonadati</taxon>
        <taxon>Pseudomonadota</taxon>
        <taxon>Gammaproteobacteria</taxon>
        <taxon>Cellvibrionales</taxon>
        <taxon>Microbulbiferaceae</taxon>
        <taxon>Microbulbifer</taxon>
    </lineage>
</organism>
<dbReference type="EC" id="1.-.-.-" evidence="13"/>
<dbReference type="Gene3D" id="3.50.50.60">
    <property type="entry name" value="FAD/NAD(P)-binding domain"/>
    <property type="match status" value="2"/>
</dbReference>
<dbReference type="Pfam" id="PF02852">
    <property type="entry name" value="Pyr_redox_dim"/>
    <property type="match status" value="1"/>
</dbReference>
<dbReference type="InterPro" id="IPR016156">
    <property type="entry name" value="FAD/NAD-linked_Rdtase_dimer_sf"/>
</dbReference>
<gene>
    <name evidence="13" type="ORF">ACFQBM_04150</name>
</gene>
<dbReference type="PRINTS" id="PR00411">
    <property type="entry name" value="PNDRDTASEI"/>
</dbReference>
<keyword evidence="4 9" id="KW-0274">FAD</keyword>
<evidence type="ECO:0000256" key="4">
    <source>
        <dbReference type="ARBA" id="ARBA00022827"/>
    </source>
</evidence>
<comment type="similarity">
    <text evidence="2 9">Belongs to the class-I pyridine nucleotide-disulfide oxidoreductase family.</text>
</comment>
<sequence>MDQALQGESLMEKPRRFDRNLVVIGAGAAGLVSAYIAAAVKAGVTLIEAGAMGGDCLNTGCVPSKALIKCARIAQQAREAEKFGVELSEPRVDFPRVMLHVRESIAAIEPHDSVERYTGLGVEVLQGRARLVDPWTVKIALNSGGEQVLTARAIILATGAEPLVPPLPGLDNVDFVTSDTLWEKFAGLDRVPEKLLVLGGGAVGCELAQAFARLGSRVTLVEKAERLLPLEEREVSEAVEQSLNAEGIEVFTAHEAVSFEKASAKVRAPDGERLLEFDQLLLALGRRARVSGFGLEALGIVEDGKLQTDPYLRTRYPHILAAGDLVGPHQFTHMAAHQAWYAAVNGLFGDLKKFAVDYSLVPRAVFVDPEAASVGLGEQQAAERNIPYEVTRYGIDDLDRAIVDGAARGFVKVLTVPGKDRILGVSIVGENAAELIAEFVLAIKHGLGMNKILGTIHIYPTMAEANKYAAGNWKRAHAPERILRLLERFHRWRRG</sequence>
<dbReference type="Proteomes" id="UP001596425">
    <property type="component" value="Unassembled WGS sequence"/>
</dbReference>
<evidence type="ECO:0000259" key="12">
    <source>
        <dbReference type="Pfam" id="PF07992"/>
    </source>
</evidence>
<evidence type="ECO:0000259" key="11">
    <source>
        <dbReference type="Pfam" id="PF02852"/>
    </source>
</evidence>
<dbReference type="InterPro" id="IPR036188">
    <property type="entry name" value="FAD/NAD-bd_sf"/>
</dbReference>
<keyword evidence="6 9" id="KW-0560">Oxidoreductase</keyword>
<evidence type="ECO:0000313" key="13">
    <source>
        <dbReference type="EMBL" id="MFC6632457.1"/>
    </source>
</evidence>
<evidence type="ECO:0000313" key="14">
    <source>
        <dbReference type="Proteomes" id="UP001596425"/>
    </source>
</evidence>
<dbReference type="EMBL" id="JBHSVR010000001">
    <property type="protein sequence ID" value="MFC6632457.1"/>
    <property type="molecule type" value="Genomic_DNA"/>
</dbReference>
<dbReference type="RefSeq" id="WP_226865457.1">
    <property type="nucleotide sequence ID" value="NZ_JACZFR010000064.1"/>
</dbReference>